<dbReference type="EMBL" id="JBAMMX010000012">
    <property type="protein sequence ID" value="KAK6930296.1"/>
    <property type="molecule type" value="Genomic_DNA"/>
</dbReference>
<reference evidence="2 3" key="1">
    <citation type="submission" date="2023-12" db="EMBL/GenBank/DDBJ databases">
        <title>A high-quality genome assembly for Dillenia turbinata (Dilleniales).</title>
        <authorList>
            <person name="Chanderbali A."/>
        </authorList>
    </citation>
    <scope>NUCLEOTIDE SEQUENCE [LARGE SCALE GENOMIC DNA]</scope>
    <source>
        <strain evidence="2">LSX21</strain>
        <tissue evidence="2">Leaf</tissue>
    </source>
</reference>
<dbReference type="AlphaFoldDB" id="A0AAN8VIA0"/>
<keyword evidence="3" id="KW-1185">Reference proteome</keyword>
<dbReference type="PROSITE" id="PS51257">
    <property type="entry name" value="PROKAR_LIPOPROTEIN"/>
    <property type="match status" value="1"/>
</dbReference>
<organism evidence="2 3">
    <name type="scientific">Dillenia turbinata</name>
    <dbReference type="NCBI Taxonomy" id="194707"/>
    <lineage>
        <taxon>Eukaryota</taxon>
        <taxon>Viridiplantae</taxon>
        <taxon>Streptophyta</taxon>
        <taxon>Embryophyta</taxon>
        <taxon>Tracheophyta</taxon>
        <taxon>Spermatophyta</taxon>
        <taxon>Magnoliopsida</taxon>
        <taxon>eudicotyledons</taxon>
        <taxon>Gunneridae</taxon>
        <taxon>Pentapetalae</taxon>
        <taxon>Dilleniales</taxon>
        <taxon>Dilleniaceae</taxon>
        <taxon>Dillenia</taxon>
    </lineage>
</organism>
<protein>
    <submittedName>
        <fullName evidence="2">Uncharacterized protein</fullName>
    </submittedName>
</protein>
<keyword evidence="1" id="KW-0472">Membrane</keyword>
<sequence length="166" mass="18279">MKSEKVESETLESPSCFFCLFFACISLLLLQIMKKTLNNAFESVTEDEALKSSKDSIDFSPAPELSDGSQHPDSSASFEAFAHSTLDESTLSSTITSAIEEESNVLEISSFEVDVVVDLRKAQSELLNLRDADLSSKKLLEELVQHVVTGFCGMPLEKEQFLDSTP</sequence>
<dbReference type="Proteomes" id="UP001370490">
    <property type="component" value="Unassembled WGS sequence"/>
</dbReference>
<evidence type="ECO:0000256" key="1">
    <source>
        <dbReference type="SAM" id="Phobius"/>
    </source>
</evidence>
<gene>
    <name evidence="2" type="ORF">RJ641_004390</name>
</gene>
<comment type="caution">
    <text evidence="2">The sequence shown here is derived from an EMBL/GenBank/DDBJ whole genome shotgun (WGS) entry which is preliminary data.</text>
</comment>
<keyword evidence="1" id="KW-0812">Transmembrane</keyword>
<proteinExistence type="predicted"/>
<accession>A0AAN8VIA0</accession>
<name>A0AAN8VIA0_9MAGN</name>
<feature type="transmembrane region" description="Helical" evidence="1">
    <location>
        <begin position="12"/>
        <end position="30"/>
    </location>
</feature>
<evidence type="ECO:0000313" key="2">
    <source>
        <dbReference type="EMBL" id="KAK6930296.1"/>
    </source>
</evidence>
<evidence type="ECO:0000313" key="3">
    <source>
        <dbReference type="Proteomes" id="UP001370490"/>
    </source>
</evidence>
<keyword evidence="1" id="KW-1133">Transmembrane helix</keyword>